<organism evidence="1 2">
    <name type="scientific">Vaccinium darrowii</name>
    <dbReference type="NCBI Taxonomy" id="229202"/>
    <lineage>
        <taxon>Eukaryota</taxon>
        <taxon>Viridiplantae</taxon>
        <taxon>Streptophyta</taxon>
        <taxon>Embryophyta</taxon>
        <taxon>Tracheophyta</taxon>
        <taxon>Spermatophyta</taxon>
        <taxon>Magnoliopsida</taxon>
        <taxon>eudicotyledons</taxon>
        <taxon>Gunneridae</taxon>
        <taxon>Pentapetalae</taxon>
        <taxon>asterids</taxon>
        <taxon>Ericales</taxon>
        <taxon>Ericaceae</taxon>
        <taxon>Vaccinioideae</taxon>
        <taxon>Vaccinieae</taxon>
        <taxon>Vaccinium</taxon>
    </lineage>
</organism>
<sequence length="120" mass="13409">MPWQMVHGDIWKLFVDGPLNYKGSGVGIILVVPYETTHEHALKLNFSALNNEAEYDALIVGLKIAKGLDIEDLVVYSDSKLVVNQVSGEYEARNVRMKKRLSCKSFATVFSLCNLFIESG</sequence>
<name>A0ACB7Z8P3_9ERIC</name>
<evidence type="ECO:0000313" key="1">
    <source>
        <dbReference type="EMBL" id="KAH7861387.1"/>
    </source>
</evidence>
<reference evidence="1 2" key="1">
    <citation type="journal article" date="2021" name="Hortic Res">
        <title>High-quality reference genome and annotation aids understanding of berry development for evergreen blueberry (Vaccinium darrowii).</title>
        <authorList>
            <person name="Yu J."/>
            <person name="Hulse-Kemp A.M."/>
            <person name="Babiker E."/>
            <person name="Staton M."/>
        </authorList>
    </citation>
    <scope>NUCLEOTIDE SEQUENCE [LARGE SCALE GENOMIC DNA]</scope>
    <source>
        <strain evidence="2">cv. NJ 8807/NJ 8810</strain>
        <tissue evidence="1">Young leaf</tissue>
    </source>
</reference>
<dbReference type="Proteomes" id="UP000828048">
    <property type="component" value="Chromosome 4"/>
</dbReference>
<protein>
    <submittedName>
        <fullName evidence="1">Uncharacterized protein</fullName>
    </submittedName>
</protein>
<comment type="caution">
    <text evidence="1">The sequence shown here is derived from an EMBL/GenBank/DDBJ whole genome shotgun (WGS) entry which is preliminary data.</text>
</comment>
<gene>
    <name evidence="1" type="ORF">Vadar_025452</name>
</gene>
<accession>A0ACB7Z8P3</accession>
<evidence type="ECO:0000313" key="2">
    <source>
        <dbReference type="Proteomes" id="UP000828048"/>
    </source>
</evidence>
<keyword evidence="2" id="KW-1185">Reference proteome</keyword>
<dbReference type="EMBL" id="CM037154">
    <property type="protein sequence ID" value="KAH7861387.1"/>
    <property type="molecule type" value="Genomic_DNA"/>
</dbReference>
<proteinExistence type="predicted"/>